<evidence type="ECO:0000256" key="7">
    <source>
        <dbReference type="ARBA" id="ARBA00048539"/>
    </source>
</evidence>
<evidence type="ECO:0000256" key="8">
    <source>
        <dbReference type="HAMAP-Rule" id="MF_01161"/>
    </source>
</evidence>
<evidence type="ECO:0000256" key="2">
    <source>
        <dbReference type="ARBA" id="ARBA00022490"/>
    </source>
</evidence>
<dbReference type="CDD" id="cd01992">
    <property type="entry name" value="TilS_N"/>
    <property type="match status" value="1"/>
</dbReference>
<dbReference type="InterPro" id="IPR012795">
    <property type="entry name" value="tRNA_Ile_lys_synt_N"/>
</dbReference>
<dbReference type="PANTHER" id="PTHR43033">
    <property type="entry name" value="TRNA(ILE)-LYSIDINE SYNTHASE-RELATED"/>
    <property type="match status" value="1"/>
</dbReference>
<keyword evidence="3 8" id="KW-0436">Ligase</keyword>
<evidence type="ECO:0000256" key="1">
    <source>
        <dbReference type="ARBA" id="ARBA00004496"/>
    </source>
</evidence>
<dbReference type="EMBL" id="JBHTMY010000002">
    <property type="protein sequence ID" value="MFD1315027.1"/>
    <property type="molecule type" value="Genomic_DNA"/>
</dbReference>
<dbReference type="EC" id="6.3.4.19" evidence="8"/>
<dbReference type="InterPro" id="IPR014729">
    <property type="entry name" value="Rossmann-like_a/b/a_fold"/>
</dbReference>
<evidence type="ECO:0000256" key="6">
    <source>
        <dbReference type="ARBA" id="ARBA00022840"/>
    </source>
</evidence>
<dbReference type="Pfam" id="PF11734">
    <property type="entry name" value="TilS_C"/>
    <property type="match status" value="1"/>
</dbReference>
<dbReference type="SMART" id="SM00977">
    <property type="entry name" value="TilS_C"/>
    <property type="match status" value="1"/>
</dbReference>
<keyword evidence="6 8" id="KW-0067">ATP-binding</keyword>
<accession>A0ABW3XZL8</accession>
<dbReference type="PANTHER" id="PTHR43033:SF1">
    <property type="entry name" value="TRNA(ILE)-LYSIDINE SYNTHASE-RELATED"/>
    <property type="match status" value="1"/>
</dbReference>
<name>A0ABW3XZL8_9FLAO</name>
<dbReference type="InterPro" id="IPR011063">
    <property type="entry name" value="TilS/TtcA_N"/>
</dbReference>
<comment type="catalytic activity">
    <reaction evidence="7 8">
        <text>cytidine(34) in tRNA(Ile2) + L-lysine + ATP = lysidine(34) in tRNA(Ile2) + AMP + diphosphate + H(+)</text>
        <dbReference type="Rhea" id="RHEA:43744"/>
        <dbReference type="Rhea" id="RHEA-COMP:10625"/>
        <dbReference type="Rhea" id="RHEA-COMP:10670"/>
        <dbReference type="ChEBI" id="CHEBI:15378"/>
        <dbReference type="ChEBI" id="CHEBI:30616"/>
        <dbReference type="ChEBI" id="CHEBI:32551"/>
        <dbReference type="ChEBI" id="CHEBI:33019"/>
        <dbReference type="ChEBI" id="CHEBI:82748"/>
        <dbReference type="ChEBI" id="CHEBI:83665"/>
        <dbReference type="ChEBI" id="CHEBI:456215"/>
        <dbReference type="EC" id="6.3.4.19"/>
    </reaction>
</comment>
<feature type="binding site" evidence="8">
    <location>
        <begin position="26"/>
        <end position="31"/>
    </location>
    <ligand>
        <name>ATP</name>
        <dbReference type="ChEBI" id="CHEBI:30616"/>
    </ligand>
</feature>
<comment type="similarity">
    <text evidence="8">Belongs to the tRNA(Ile)-lysidine synthase family.</text>
</comment>
<comment type="function">
    <text evidence="8">Ligates lysine onto the cytidine present at position 34 of the AUA codon-specific tRNA(Ile) that contains the anticodon CAU, in an ATP-dependent manner. Cytidine is converted to lysidine, thus changing the amino acid specificity of the tRNA from methionine to isoleucine.</text>
</comment>
<keyword evidence="11" id="KW-1185">Reference proteome</keyword>
<protein>
    <recommendedName>
        <fullName evidence="8">tRNA(Ile)-lysidine synthase</fullName>
        <ecNumber evidence="8">6.3.4.19</ecNumber>
    </recommendedName>
    <alternativeName>
        <fullName evidence="8">tRNA(Ile)-2-lysyl-cytidine synthase</fullName>
    </alternativeName>
    <alternativeName>
        <fullName evidence="8">tRNA(Ile)-lysidine synthetase</fullName>
    </alternativeName>
</protein>
<dbReference type="SUPFAM" id="SSF56037">
    <property type="entry name" value="PheT/TilS domain"/>
    <property type="match status" value="1"/>
</dbReference>
<dbReference type="NCBIfam" id="TIGR02432">
    <property type="entry name" value="lysidine_TilS_N"/>
    <property type="match status" value="1"/>
</dbReference>
<keyword evidence="2 8" id="KW-0963">Cytoplasm</keyword>
<feature type="domain" description="Lysidine-tRNA(Ile) synthetase C-terminal" evidence="9">
    <location>
        <begin position="366"/>
        <end position="438"/>
    </location>
</feature>
<comment type="subcellular location">
    <subcellularLocation>
        <location evidence="1 8">Cytoplasm</location>
    </subcellularLocation>
</comment>
<gene>
    <name evidence="8 10" type="primary">tilS</name>
    <name evidence="10" type="ORF">ACFQ39_05320</name>
</gene>
<evidence type="ECO:0000313" key="10">
    <source>
        <dbReference type="EMBL" id="MFD1315027.1"/>
    </source>
</evidence>
<evidence type="ECO:0000313" key="11">
    <source>
        <dbReference type="Proteomes" id="UP001597201"/>
    </source>
</evidence>
<dbReference type="InterPro" id="IPR012796">
    <property type="entry name" value="Lysidine-tRNA-synth_C"/>
</dbReference>
<dbReference type="HAMAP" id="MF_01161">
    <property type="entry name" value="tRNA_Ile_lys_synt"/>
    <property type="match status" value="1"/>
</dbReference>
<dbReference type="Pfam" id="PF01171">
    <property type="entry name" value="ATP_bind_3"/>
    <property type="match status" value="1"/>
</dbReference>
<organism evidence="10 11">
    <name type="scientific">Namhaeicola litoreus</name>
    <dbReference type="NCBI Taxonomy" id="1052145"/>
    <lineage>
        <taxon>Bacteria</taxon>
        <taxon>Pseudomonadati</taxon>
        <taxon>Bacteroidota</taxon>
        <taxon>Flavobacteriia</taxon>
        <taxon>Flavobacteriales</taxon>
        <taxon>Flavobacteriaceae</taxon>
        <taxon>Namhaeicola</taxon>
    </lineage>
</organism>
<reference evidence="11" key="1">
    <citation type="journal article" date="2019" name="Int. J. Syst. Evol. Microbiol.">
        <title>The Global Catalogue of Microorganisms (GCM) 10K type strain sequencing project: providing services to taxonomists for standard genome sequencing and annotation.</title>
        <authorList>
            <consortium name="The Broad Institute Genomics Platform"/>
            <consortium name="The Broad Institute Genome Sequencing Center for Infectious Disease"/>
            <person name="Wu L."/>
            <person name="Ma J."/>
        </authorList>
    </citation>
    <scope>NUCLEOTIDE SEQUENCE [LARGE SCALE GENOMIC DNA]</scope>
    <source>
        <strain evidence="11">CCUG 61485</strain>
    </source>
</reference>
<dbReference type="RefSeq" id="WP_377176951.1">
    <property type="nucleotide sequence ID" value="NZ_JBHTMY010000002.1"/>
</dbReference>
<evidence type="ECO:0000259" key="9">
    <source>
        <dbReference type="SMART" id="SM00977"/>
    </source>
</evidence>
<dbReference type="NCBIfam" id="TIGR02433">
    <property type="entry name" value="lysidine_TilS_C"/>
    <property type="match status" value="1"/>
</dbReference>
<comment type="domain">
    <text evidence="8">The N-terminal region contains the highly conserved SGGXDS motif, predicted to be a P-loop motif involved in ATP binding.</text>
</comment>
<dbReference type="InterPro" id="IPR012094">
    <property type="entry name" value="tRNA_Ile_lys_synt"/>
</dbReference>
<evidence type="ECO:0000256" key="4">
    <source>
        <dbReference type="ARBA" id="ARBA00022694"/>
    </source>
</evidence>
<dbReference type="GO" id="GO:0032267">
    <property type="term" value="F:tRNA(Ile)-lysidine synthase activity"/>
    <property type="evidence" value="ECO:0007669"/>
    <property type="project" value="UniProtKB-EC"/>
</dbReference>
<evidence type="ECO:0000256" key="3">
    <source>
        <dbReference type="ARBA" id="ARBA00022598"/>
    </source>
</evidence>
<evidence type="ECO:0000256" key="5">
    <source>
        <dbReference type="ARBA" id="ARBA00022741"/>
    </source>
</evidence>
<dbReference type="Proteomes" id="UP001597201">
    <property type="component" value="Unassembled WGS sequence"/>
</dbReference>
<keyword evidence="4 8" id="KW-0819">tRNA processing</keyword>
<comment type="caution">
    <text evidence="10">The sequence shown here is derived from an EMBL/GenBank/DDBJ whole genome shotgun (WGS) entry which is preliminary data.</text>
</comment>
<dbReference type="Gene3D" id="3.40.50.620">
    <property type="entry name" value="HUPs"/>
    <property type="match status" value="1"/>
</dbReference>
<proteinExistence type="inferred from homology"/>
<keyword evidence="5 8" id="KW-0547">Nucleotide-binding</keyword>
<sequence>MLQEFRDHIQSQFPEFTGKKLLLAISGGIDSIVLADLLQKIKLDFSFAHCNFQLRATESEGDEAFVKDLAKKYNLTCFTKRFDTNKYAKEFGLSTQMAARELRYTWFKNLMETQKCDYLLTAHHADDELETFFIHFLRGTGLDGFLGIPPKNEYIRRPLLPFSRNDIEIYAEEQQLNWREDASNAELKYERNRIRHIIIPELLKMQPQLHKVFNRTQQHLKQSRSLIDQFMDKAKAQICQWDENNYLKINLEQLDNFSDSNAVLYEILKNFGFKDWKSIKDLRTAPSGKRIFSNNYILLKNRKELILYPMTNEPDQPEISIPNLPVYHTFGKKVLKSEKIRDGLKMLSNLTKNQIIIDTDKLKFPLSVRKWQKGDYFYPIGLNGSKKLSDFFKDLKLSSIEKENIWLLCSENKIVWVIGERMDDRFKIDSDTKNSIKFDISNG</sequence>
<dbReference type="SUPFAM" id="SSF52402">
    <property type="entry name" value="Adenine nucleotide alpha hydrolases-like"/>
    <property type="match status" value="1"/>
</dbReference>